<keyword evidence="2" id="KW-1185">Reference proteome</keyword>
<dbReference type="SUPFAM" id="SSF46626">
    <property type="entry name" value="Cytochrome c"/>
    <property type="match status" value="1"/>
</dbReference>
<comment type="caution">
    <text evidence="1">The sequence shown here is derived from an EMBL/GenBank/DDBJ whole genome shotgun (WGS) entry which is preliminary data.</text>
</comment>
<protein>
    <recommendedName>
        <fullName evidence="3">Diheme cytochrome C</fullName>
    </recommendedName>
</protein>
<dbReference type="InterPro" id="IPR018588">
    <property type="entry name" value="Dihaem_cytochrome-c"/>
</dbReference>
<dbReference type="EMBL" id="SRRZ01000026">
    <property type="protein sequence ID" value="NQE34179.1"/>
    <property type="molecule type" value="Genomic_DNA"/>
</dbReference>
<evidence type="ECO:0000313" key="2">
    <source>
        <dbReference type="Proteomes" id="UP000702425"/>
    </source>
</evidence>
<proteinExistence type="predicted"/>
<gene>
    <name evidence="1" type="ORF">E5S67_01902</name>
</gene>
<dbReference type="RefSeq" id="WP_172186791.1">
    <property type="nucleotide sequence ID" value="NZ_CAWPPK010000179.1"/>
</dbReference>
<name>A0ABX2CUW2_9CYAN</name>
<evidence type="ECO:0008006" key="3">
    <source>
        <dbReference type="Google" id="ProtNLM"/>
    </source>
</evidence>
<dbReference type="Pfam" id="PF09626">
    <property type="entry name" value="DHC"/>
    <property type="match status" value="1"/>
</dbReference>
<evidence type="ECO:0000313" key="1">
    <source>
        <dbReference type="EMBL" id="NQE34179.1"/>
    </source>
</evidence>
<dbReference type="InterPro" id="IPR036909">
    <property type="entry name" value="Cyt_c-like_dom_sf"/>
</dbReference>
<reference evidence="1 2" key="1">
    <citation type="journal article" date="2020" name="Sci. Rep.">
        <title>A novel cyanobacterial geosmin producer, revising GeoA distribution and dispersion patterns in Bacteria.</title>
        <authorList>
            <person name="Churro C."/>
            <person name="Semedo-Aguiar A.P."/>
            <person name="Silva A.D."/>
            <person name="Pereira-Leal J.B."/>
            <person name="Leite R.B."/>
        </authorList>
    </citation>
    <scope>NUCLEOTIDE SEQUENCE [LARGE SCALE GENOMIC DNA]</scope>
    <source>
        <strain evidence="1 2">IPMA8</strain>
    </source>
</reference>
<dbReference type="Proteomes" id="UP000702425">
    <property type="component" value="Unassembled WGS sequence"/>
</dbReference>
<accession>A0ABX2CUW2</accession>
<organism evidence="1 2">
    <name type="scientific">Microcoleus asticus IPMA8</name>
    <dbReference type="NCBI Taxonomy" id="2563858"/>
    <lineage>
        <taxon>Bacteria</taxon>
        <taxon>Bacillati</taxon>
        <taxon>Cyanobacteriota</taxon>
        <taxon>Cyanophyceae</taxon>
        <taxon>Oscillatoriophycideae</taxon>
        <taxon>Oscillatoriales</taxon>
        <taxon>Microcoleaceae</taxon>
        <taxon>Microcoleus</taxon>
        <taxon>Microcoleus asticus</taxon>
    </lineage>
</organism>
<sequence length="189" mass="21326">MNHKNPPKKRRSRGLRGLYSTLLVLIIVCCTGGGWVAAQTAGSNTPARLAQVSAIEDNGTVDRIPERYQLGQQLYLENCATCHIALPPQVLPTETWRRLLQDSQHYGQTIKLLVDPPRLLVWNYLQTFSRSQAKDEELAYRVANSRYFKALHPKVKLPQPANISSCVTCHPGASQYNFRKLTAEWQNSP</sequence>